<evidence type="ECO:0000313" key="2">
    <source>
        <dbReference type="Proteomes" id="UP000435112"/>
    </source>
</evidence>
<name>A0A6A3GJ04_9STRA</name>
<evidence type="ECO:0000313" key="1">
    <source>
        <dbReference type="EMBL" id="KAE8958864.1"/>
    </source>
</evidence>
<organism evidence="1 2">
    <name type="scientific">Phytophthora rubi</name>
    <dbReference type="NCBI Taxonomy" id="129364"/>
    <lineage>
        <taxon>Eukaryota</taxon>
        <taxon>Sar</taxon>
        <taxon>Stramenopiles</taxon>
        <taxon>Oomycota</taxon>
        <taxon>Peronosporomycetes</taxon>
        <taxon>Peronosporales</taxon>
        <taxon>Peronosporaceae</taxon>
        <taxon>Phytophthora</taxon>
    </lineage>
</organism>
<gene>
    <name evidence="1" type="ORF">PR002_g30733</name>
</gene>
<protein>
    <submittedName>
        <fullName evidence="1">Uncharacterized protein</fullName>
    </submittedName>
</protein>
<dbReference type="EMBL" id="QXFU01007262">
    <property type="protein sequence ID" value="KAE8958864.1"/>
    <property type="molecule type" value="Genomic_DNA"/>
</dbReference>
<sequence>MVCECLVVRQEDAQINKVRVQPAQSAYLRSDLLMKLFLTLCELVVQVLNLTALGAQCKSAWCKRAWLGRKTWRTHGSTRR</sequence>
<dbReference type="AlphaFoldDB" id="A0A6A3GJ04"/>
<accession>A0A6A3GJ04</accession>
<reference evidence="1 2" key="1">
    <citation type="submission" date="2018-09" db="EMBL/GenBank/DDBJ databases">
        <title>Genomic investigation of the strawberry pathogen Phytophthora fragariae indicates pathogenicity is determined by transcriptional variation in three key races.</title>
        <authorList>
            <person name="Adams T.M."/>
            <person name="Armitage A.D."/>
            <person name="Sobczyk M.K."/>
            <person name="Bates H.J."/>
            <person name="Dunwell J.M."/>
            <person name="Nellist C.F."/>
            <person name="Harrison R.J."/>
        </authorList>
    </citation>
    <scope>NUCLEOTIDE SEQUENCE [LARGE SCALE GENOMIC DNA]</scope>
    <source>
        <strain evidence="1 2">SCRP324</strain>
    </source>
</reference>
<proteinExistence type="predicted"/>
<dbReference type="Proteomes" id="UP000435112">
    <property type="component" value="Unassembled WGS sequence"/>
</dbReference>
<comment type="caution">
    <text evidence="1">The sequence shown here is derived from an EMBL/GenBank/DDBJ whole genome shotgun (WGS) entry which is preliminary data.</text>
</comment>